<dbReference type="SMART" id="SM00408">
    <property type="entry name" value="IGc2"/>
    <property type="match status" value="2"/>
</dbReference>
<dbReference type="InterPro" id="IPR036179">
    <property type="entry name" value="Ig-like_dom_sf"/>
</dbReference>
<dbReference type="SUPFAM" id="SSF52129">
    <property type="entry name" value="Caspase-like"/>
    <property type="match status" value="1"/>
</dbReference>
<dbReference type="Gene3D" id="2.60.40.10">
    <property type="entry name" value="Immunoglobulins"/>
    <property type="match status" value="2"/>
</dbReference>
<feature type="domain" description="Caspase family p20" evidence="1">
    <location>
        <begin position="292"/>
        <end position="369"/>
    </location>
</feature>
<dbReference type="PROSITE" id="PS50835">
    <property type="entry name" value="IG_LIKE"/>
    <property type="match status" value="2"/>
</dbReference>
<evidence type="ECO:0000259" key="1">
    <source>
        <dbReference type="PROSITE" id="PS50208"/>
    </source>
</evidence>
<dbReference type="GO" id="GO:0006508">
    <property type="term" value="P:proteolysis"/>
    <property type="evidence" value="ECO:0007669"/>
    <property type="project" value="InterPro"/>
</dbReference>
<sequence>MVTKKAPHSDVIVTHLEFEVARSLTAVLDKDDCWRLVAEYFNKCYGIFSASDIRTFQSKLSPSEMLLHEIGNRFCTVGVLCEVLKHCQLYDALSLLKEPERVVITHQPGDGEDTMYIPEGTTLQLECTAFGLPPPRYVWFQGNEELREQTSSILVIRDFSIQDEGEYYCCVTQVIDGDELYQVYSHRVNVELLPVPPTIHEQPVPHVVFREGDIVTLSCMATGHPEPQYEWFKENFKLPGEETSTLTLSGVTPSCQGSYRCYVHNKSGAVWSNQSNLTMVSLFSVTSATPSKEKVALLIGNDTYKDLSDLNTPSNDVATIAAILKDIGFKVIALHNLTLNEMRNAVHEFCQLLPQQGYGFFYFVGHGFEFQEKYMLPVDAPGSYLRCNSLCEKEVIRDVMEVKPRLFLILLDMCLKVPGRCWHAGCVRHPETETRFQKLMALPAVDTIVFDNVLWQSEVKIQPHRGCFHNSLDIRITNMARWTVACYMTCEKLEFKLHREGDVLVITIHNLQKTKMPIVLSVTLKNPETQKETGSYTFDLGHPLITQAHLWFNCDRHRNT</sequence>
<dbReference type="InterPro" id="IPR001309">
    <property type="entry name" value="Pept_C14_p20"/>
</dbReference>
<dbReference type="PANTHER" id="PTHR22576">
    <property type="entry name" value="MUCOSA ASSOCIATED LYMPHOID TISSUE LYMPHOMA TRANSLOCATION PROTEIN 1/PARACASPASE"/>
    <property type="match status" value="1"/>
</dbReference>
<dbReference type="PANTHER" id="PTHR22576:SF37">
    <property type="entry name" value="MUCOSA-ASSOCIATED LYMPHOID TISSUE LYMPHOMA TRANSLOCATION PROTEIN 1"/>
    <property type="match status" value="1"/>
</dbReference>
<name>A0A6L2PK37_COPFO</name>
<dbReference type="Gene3D" id="1.10.533.10">
    <property type="entry name" value="Death Domain, Fas"/>
    <property type="match status" value="1"/>
</dbReference>
<dbReference type="OrthoDB" id="417046at2759"/>
<keyword evidence="4" id="KW-1185">Reference proteome</keyword>
<dbReference type="InterPro" id="IPR007110">
    <property type="entry name" value="Ig-like_dom"/>
</dbReference>
<feature type="domain" description="Ig-like" evidence="2">
    <location>
        <begin position="99"/>
        <end position="185"/>
    </location>
</feature>
<dbReference type="InterPro" id="IPR052039">
    <property type="entry name" value="Caspase-related_regulators"/>
</dbReference>
<dbReference type="PROSITE" id="PS50208">
    <property type="entry name" value="CASPASE_P20"/>
    <property type="match status" value="1"/>
</dbReference>
<dbReference type="SUPFAM" id="SSF48726">
    <property type="entry name" value="Immunoglobulin"/>
    <property type="match status" value="2"/>
</dbReference>
<dbReference type="Pfam" id="PF13927">
    <property type="entry name" value="Ig_3"/>
    <property type="match status" value="2"/>
</dbReference>
<dbReference type="InterPro" id="IPR003599">
    <property type="entry name" value="Ig_sub"/>
</dbReference>
<dbReference type="GO" id="GO:0004197">
    <property type="term" value="F:cysteine-type endopeptidase activity"/>
    <property type="evidence" value="ECO:0007669"/>
    <property type="project" value="InterPro"/>
</dbReference>
<dbReference type="SUPFAM" id="SSF47986">
    <property type="entry name" value="DEATH domain"/>
    <property type="match status" value="1"/>
</dbReference>
<dbReference type="InterPro" id="IPR003598">
    <property type="entry name" value="Ig_sub2"/>
</dbReference>
<dbReference type="SMART" id="SM00409">
    <property type="entry name" value="IG"/>
    <property type="match status" value="2"/>
</dbReference>
<reference evidence="4" key="1">
    <citation type="submission" date="2020-01" db="EMBL/GenBank/DDBJ databases">
        <title>Draft genome sequence of the Termite Coptotermes fromosanus.</title>
        <authorList>
            <person name="Itakura S."/>
            <person name="Yosikawa Y."/>
            <person name="Umezawa K."/>
        </authorList>
    </citation>
    <scope>NUCLEOTIDE SEQUENCE [LARGE SCALE GENOMIC DNA]</scope>
</reference>
<proteinExistence type="predicted"/>
<dbReference type="InterPro" id="IPR011600">
    <property type="entry name" value="Pept_C14_caspase"/>
</dbReference>
<dbReference type="InParanoid" id="A0A6L2PK37"/>
<evidence type="ECO:0008006" key="5">
    <source>
        <dbReference type="Google" id="ProtNLM"/>
    </source>
</evidence>
<feature type="domain" description="Ig-like" evidence="2">
    <location>
        <begin position="197"/>
        <end position="278"/>
    </location>
</feature>
<evidence type="ECO:0000313" key="4">
    <source>
        <dbReference type="Proteomes" id="UP000502823"/>
    </source>
</evidence>
<dbReference type="InterPro" id="IPR029030">
    <property type="entry name" value="Caspase-like_dom_sf"/>
</dbReference>
<dbReference type="InterPro" id="IPR011029">
    <property type="entry name" value="DEATH-like_dom_sf"/>
</dbReference>
<comment type="caution">
    <text evidence="3">The sequence shown here is derived from an EMBL/GenBank/DDBJ whole genome shotgun (WGS) entry which is preliminary data.</text>
</comment>
<accession>A0A6L2PK37</accession>
<dbReference type="AlphaFoldDB" id="A0A6L2PK37"/>
<gene>
    <name evidence="3" type="ORF">Cfor_03679</name>
</gene>
<dbReference type="InterPro" id="IPR013783">
    <property type="entry name" value="Ig-like_fold"/>
</dbReference>
<dbReference type="CDD" id="cd00096">
    <property type="entry name" value="Ig"/>
    <property type="match status" value="2"/>
</dbReference>
<dbReference type="EMBL" id="BLKM01000221">
    <property type="protein sequence ID" value="GFG30437.1"/>
    <property type="molecule type" value="Genomic_DNA"/>
</dbReference>
<evidence type="ECO:0000259" key="2">
    <source>
        <dbReference type="PROSITE" id="PS50835"/>
    </source>
</evidence>
<protein>
    <recommendedName>
        <fullName evidence="5">Mucosa-associated lymphoid tissue lymphoma translocation protein 1</fullName>
    </recommendedName>
</protein>
<dbReference type="Pfam" id="PF00656">
    <property type="entry name" value="Peptidase_C14"/>
    <property type="match status" value="1"/>
</dbReference>
<organism evidence="3 4">
    <name type="scientific">Coptotermes formosanus</name>
    <name type="common">Formosan subterranean termite</name>
    <dbReference type="NCBI Taxonomy" id="36987"/>
    <lineage>
        <taxon>Eukaryota</taxon>
        <taxon>Metazoa</taxon>
        <taxon>Ecdysozoa</taxon>
        <taxon>Arthropoda</taxon>
        <taxon>Hexapoda</taxon>
        <taxon>Insecta</taxon>
        <taxon>Pterygota</taxon>
        <taxon>Neoptera</taxon>
        <taxon>Polyneoptera</taxon>
        <taxon>Dictyoptera</taxon>
        <taxon>Blattodea</taxon>
        <taxon>Blattoidea</taxon>
        <taxon>Termitoidae</taxon>
        <taxon>Rhinotermitidae</taxon>
        <taxon>Coptotermes</taxon>
    </lineage>
</organism>
<dbReference type="Proteomes" id="UP000502823">
    <property type="component" value="Unassembled WGS sequence"/>
</dbReference>
<evidence type="ECO:0000313" key="3">
    <source>
        <dbReference type="EMBL" id="GFG30437.1"/>
    </source>
</evidence>
<dbReference type="Gene3D" id="3.40.50.1460">
    <property type="match status" value="1"/>
</dbReference>